<dbReference type="Proteomes" id="UP000273001">
    <property type="component" value="Chromosome"/>
</dbReference>
<protein>
    <submittedName>
        <fullName evidence="3">Purine-nucleoside phosphorylase</fullName>
    </submittedName>
</protein>
<dbReference type="InterPro" id="IPR035994">
    <property type="entry name" value="Nucleoside_phosphorylase_sf"/>
</dbReference>
<evidence type="ECO:0000256" key="2">
    <source>
        <dbReference type="ARBA" id="ARBA00022679"/>
    </source>
</evidence>
<dbReference type="SUPFAM" id="SSF53167">
    <property type="entry name" value="Purine and uridine phosphorylases"/>
    <property type="match status" value="1"/>
</dbReference>
<evidence type="ECO:0000256" key="1">
    <source>
        <dbReference type="ARBA" id="ARBA00022676"/>
    </source>
</evidence>
<dbReference type="Gene3D" id="3.40.50.1580">
    <property type="entry name" value="Nucleoside phosphorylase domain"/>
    <property type="match status" value="1"/>
</dbReference>
<keyword evidence="2" id="KW-0808">Transferase</keyword>
<dbReference type="EMBL" id="CP032514">
    <property type="protein sequence ID" value="AYD90581.1"/>
    <property type="molecule type" value="Genomic_DNA"/>
</dbReference>
<sequence length="274" mass="27849">MALSPAVPETWDEDPAGVSILLATGRPRHDLLVVCEPQLLAELDAAWGAPQARVRLSFLPGVLEPRSADQEDALLSYDRGGLGVLVARGRTCLYEGHPARSTTALARIVAGSGARAALLVTRASSVGGAAPGDLLAVGDHVSLSGTPLFPSERLIQATWDEDLTTRVSRLPGVRGTGVVALGAGPLRPTPAEARILAGMGVDAVVTDTVAEGMALAGGGVATAALVLVDEAVGPVSQPSGRRAAPAGSTAQQPASVVVHEAVEAVLARLARREA</sequence>
<accession>A0ABM6Z5K5</accession>
<dbReference type="PANTHER" id="PTHR11904">
    <property type="entry name" value="METHYLTHIOADENOSINE/PURINE NUCLEOSIDE PHOSPHORYLASE"/>
    <property type="match status" value="1"/>
</dbReference>
<gene>
    <name evidence="3" type="ORF">D5R93_12295</name>
</gene>
<keyword evidence="4" id="KW-1185">Reference proteome</keyword>
<dbReference type="RefSeq" id="WP_119835483.1">
    <property type="nucleotide sequence ID" value="NZ_CP032514.1"/>
</dbReference>
<organism evidence="3 4">
    <name type="scientific">Actinomyces lilanjuaniae</name>
    <dbReference type="NCBI Taxonomy" id="2321394"/>
    <lineage>
        <taxon>Bacteria</taxon>
        <taxon>Bacillati</taxon>
        <taxon>Actinomycetota</taxon>
        <taxon>Actinomycetes</taxon>
        <taxon>Actinomycetales</taxon>
        <taxon>Actinomycetaceae</taxon>
        <taxon>Actinomyces</taxon>
    </lineage>
</organism>
<evidence type="ECO:0000313" key="3">
    <source>
        <dbReference type="EMBL" id="AYD90581.1"/>
    </source>
</evidence>
<keyword evidence="1" id="KW-0328">Glycosyltransferase</keyword>
<name>A0ABM6Z5K5_9ACTO</name>
<reference evidence="3 4" key="1">
    <citation type="submission" date="2018-09" db="EMBL/GenBank/DDBJ databases">
        <authorList>
            <person name="Li J."/>
        </authorList>
    </citation>
    <scope>NUCLEOTIDE SEQUENCE [LARGE SCALE GENOMIC DNA]</scope>
    <source>
        <strain evidence="3 4">2129</strain>
    </source>
</reference>
<proteinExistence type="predicted"/>
<dbReference type="PANTHER" id="PTHR11904:SF9">
    <property type="entry name" value="PURINE NUCLEOSIDE PHOSPHORYLASE-RELATED"/>
    <property type="match status" value="1"/>
</dbReference>
<dbReference type="InterPro" id="IPR011268">
    <property type="entry name" value="Purine_phosphorylase"/>
</dbReference>
<evidence type="ECO:0000313" key="4">
    <source>
        <dbReference type="Proteomes" id="UP000273001"/>
    </source>
</evidence>